<dbReference type="EnsemblMetazoa" id="AFAF018667-RA">
    <property type="protein sequence ID" value="AFAF018667-PA"/>
    <property type="gene ID" value="AFAF018667"/>
</dbReference>
<accession>A0A182QX69</accession>
<proteinExistence type="predicted"/>
<dbReference type="EMBL" id="AXCN02000773">
    <property type="status" value="NOT_ANNOTATED_CDS"/>
    <property type="molecule type" value="Genomic_DNA"/>
</dbReference>
<dbReference type="VEuPathDB" id="VectorBase:AFAF018667"/>
<protein>
    <submittedName>
        <fullName evidence="2">Uncharacterized protein</fullName>
    </submittedName>
</protein>
<keyword evidence="3" id="KW-1185">Reference proteome</keyword>
<reference evidence="3" key="1">
    <citation type="submission" date="2014-01" db="EMBL/GenBank/DDBJ databases">
        <title>The Genome Sequence of Anopheles farauti FAR1 (V2).</title>
        <authorList>
            <consortium name="The Broad Institute Genomics Platform"/>
            <person name="Neafsey D.E."/>
            <person name="Besansky N."/>
            <person name="Howell P."/>
            <person name="Walton C."/>
            <person name="Young S.K."/>
            <person name="Zeng Q."/>
            <person name="Gargeya S."/>
            <person name="Fitzgerald M."/>
            <person name="Haas B."/>
            <person name="Abouelleil A."/>
            <person name="Allen A.W."/>
            <person name="Alvarado L."/>
            <person name="Arachchi H.M."/>
            <person name="Berlin A.M."/>
            <person name="Chapman S.B."/>
            <person name="Gainer-Dewar J."/>
            <person name="Goldberg J."/>
            <person name="Griggs A."/>
            <person name="Gujja S."/>
            <person name="Hansen M."/>
            <person name="Howarth C."/>
            <person name="Imamovic A."/>
            <person name="Ireland A."/>
            <person name="Larimer J."/>
            <person name="McCowan C."/>
            <person name="Murphy C."/>
            <person name="Pearson M."/>
            <person name="Poon T.W."/>
            <person name="Priest M."/>
            <person name="Roberts A."/>
            <person name="Saif S."/>
            <person name="Shea T."/>
            <person name="Sisk P."/>
            <person name="Sykes S."/>
            <person name="Wortman J."/>
            <person name="Nusbaum C."/>
            <person name="Birren B."/>
        </authorList>
    </citation>
    <scope>NUCLEOTIDE SEQUENCE [LARGE SCALE GENOMIC DNA]</scope>
    <source>
        <strain evidence="3">FAR1</strain>
    </source>
</reference>
<evidence type="ECO:0000313" key="3">
    <source>
        <dbReference type="Proteomes" id="UP000075886"/>
    </source>
</evidence>
<dbReference type="AlphaFoldDB" id="A0A182QX69"/>
<organism evidence="2 3">
    <name type="scientific">Anopheles farauti</name>
    <dbReference type="NCBI Taxonomy" id="69004"/>
    <lineage>
        <taxon>Eukaryota</taxon>
        <taxon>Metazoa</taxon>
        <taxon>Ecdysozoa</taxon>
        <taxon>Arthropoda</taxon>
        <taxon>Hexapoda</taxon>
        <taxon>Insecta</taxon>
        <taxon>Pterygota</taxon>
        <taxon>Neoptera</taxon>
        <taxon>Endopterygota</taxon>
        <taxon>Diptera</taxon>
        <taxon>Nematocera</taxon>
        <taxon>Culicoidea</taxon>
        <taxon>Culicidae</taxon>
        <taxon>Anophelinae</taxon>
        <taxon>Anopheles</taxon>
    </lineage>
</organism>
<dbReference type="Proteomes" id="UP000075886">
    <property type="component" value="Unassembled WGS sequence"/>
</dbReference>
<name>A0A182QX69_9DIPT</name>
<sequence>MEFHFVVQSGDSNPQRVEQHGADGADVEGNPADLHVRPDLLGGGRRRETIIVWKEGASADTSQLYLPVTFVSSALITTLLWFDTRLGRWEPLPEPGIVRFDSLAIWDWE</sequence>
<reference evidence="2" key="2">
    <citation type="submission" date="2020-05" db="UniProtKB">
        <authorList>
            <consortium name="EnsemblMetazoa"/>
        </authorList>
    </citation>
    <scope>IDENTIFICATION</scope>
    <source>
        <strain evidence="2">FAR1</strain>
    </source>
</reference>
<evidence type="ECO:0000256" key="1">
    <source>
        <dbReference type="SAM" id="MobiDB-lite"/>
    </source>
</evidence>
<evidence type="ECO:0000313" key="2">
    <source>
        <dbReference type="EnsemblMetazoa" id="AFAF018667-PA"/>
    </source>
</evidence>
<feature type="region of interest" description="Disordered" evidence="1">
    <location>
        <begin position="1"/>
        <end position="33"/>
    </location>
</feature>